<dbReference type="Gene3D" id="3.90.550.10">
    <property type="entry name" value="Spore Coat Polysaccharide Biosynthesis Protein SpsA, Chain A"/>
    <property type="match status" value="1"/>
</dbReference>
<evidence type="ECO:0000313" key="17">
    <source>
        <dbReference type="EMBL" id="CAL4777022.1"/>
    </source>
</evidence>
<evidence type="ECO:0000256" key="13">
    <source>
        <dbReference type="SAM" id="SignalP"/>
    </source>
</evidence>
<reference evidence="16" key="2">
    <citation type="submission" date="2024-04" db="EMBL/GenBank/DDBJ databases">
        <authorList>
            <person name="Chen Y."/>
            <person name="Shah S."/>
            <person name="Dougan E. K."/>
            <person name="Thang M."/>
            <person name="Chan C."/>
        </authorList>
    </citation>
    <scope>NUCLEOTIDE SEQUENCE [LARGE SCALE GENOMIC DNA]</scope>
</reference>
<keyword evidence="10" id="KW-0472">Membrane</keyword>
<feature type="domain" description="Chitin-binding type-1" evidence="14">
    <location>
        <begin position="117"/>
        <end position="160"/>
    </location>
</feature>
<dbReference type="InterPro" id="IPR001002">
    <property type="entry name" value="Chitin-bd_1"/>
</dbReference>
<evidence type="ECO:0000256" key="9">
    <source>
        <dbReference type="ARBA" id="ARBA00022989"/>
    </source>
</evidence>
<dbReference type="InterPro" id="IPR027995">
    <property type="entry name" value="Galactosyl_T_N"/>
</dbReference>
<protein>
    <submittedName>
        <fullName evidence="17">Beta-1,4-galactosyltransferase 6</fullName>
    </submittedName>
</protein>
<dbReference type="Pfam" id="PF13733">
    <property type="entry name" value="Glyco_transf_7N"/>
    <property type="match status" value="1"/>
</dbReference>
<keyword evidence="7" id="KW-0812">Transmembrane</keyword>
<evidence type="ECO:0000256" key="2">
    <source>
        <dbReference type="ARBA" id="ARBA00004922"/>
    </source>
</evidence>
<keyword evidence="5" id="KW-0328">Glycosyltransferase</keyword>
<dbReference type="InterPro" id="IPR027791">
    <property type="entry name" value="Galactosyl_T_C"/>
</dbReference>
<comment type="pathway">
    <text evidence="2">Protein modification; protein glycosylation.</text>
</comment>
<name>A0A9P1CDV2_9DINO</name>
<dbReference type="PANTHER" id="PTHR19300:SF57">
    <property type="entry name" value="BETA-1,4-N-ACETYLGALACTOSAMINYLTRANSFERASE"/>
    <property type="match status" value="1"/>
</dbReference>
<reference evidence="15" key="1">
    <citation type="submission" date="2022-10" db="EMBL/GenBank/DDBJ databases">
        <authorList>
            <person name="Chen Y."/>
            <person name="Dougan E. K."/>
            <person name="Chan C."/>
            <person name="Rhodes N."/>
            <person name="Thang M."/>
        </authorList>
    </citation>
    <scope>NUCLEOTIDE SEQUENCE</scope>
</reference>
<dbReference type="GO" id="GO:0005975">
    <property type="term" value="P:carbohydrate metabolic process"/>
    <property type="evidence" value="ECO:0007669"/>
    <property type="project" value="InterPro"/>
</dbReference>
<evidence type="ECO:0000256" key="12">
    <source>
        <dbReference type="SAM" id="MobiDB-lite"/>
    </source>
</evidence>
<evidence type="ECO:0000256" key="5">
    <source>
        <dbReference type="ARBA" id="ARBA00022676"/>
    </source>
</evidence>
<gene>
    <name evidence="15" type="ORF">C1SCF055_LOCUS16763</name>
</gene>
<dbReference type="CDD" id="cd10909">
    <property type="entry name" value="ChtBD1_GH18_2"/>
    <property type="match status" value="1"/>
</dbReference>
<dbReference type="GO" id="GO:0006688">
    <property type="term" value="P:glycosphingolipid biosynthetic process"/>
    <property type="evidence" value="ECO:0007669"/>
    <property type="project" value="TreeGrafter"/>
</dbReference>
<dbReference type="InterPro" id="IPR036861">
    <property type="entry name" value="Endochitinase-like_sf"/>
</dbReference>
<dbReference type="SMART" id="SM00270">
    <property type="entry name" value="ChtBD1"/>
    <property type="match status" value="1"/>
</dbReference>
<evidence type="ECO:0000256" key="8">
    <source>
        <dbReference type="ARBA" id="ARBA00022968"/>
    </source>
</evidence>
<evidence type="ECO:0000313" key="18">
    <source>
        <dbReference type="Proteomes" id="UP001152797"/>
    </source>
</evidence>
<dbReference type="Pfam" id="PF02709">
    <property type="entry name" value="Glyco_transf_7C"/>
    <property type="match status" value="1"/>
</dbReference>
<evidence type="ECO:0000259" key="14">
    <source>
        <dbReference type="SMART" id="SM00270"/>
    </source>
</evidence>
<feature type="chain" id="PRO_5043270361" evidence="13">
    <location>
        <begin position="29"/>
        <end position="896"/>
    </location>
</feature>
<dbReference type="PRINTS" id="PR02050">
    <property type="entry name" value="B14GALTRFASE"/>
</dbReference>
<feature type="compositionally biased region" description="Low complexity" evidence="12">
    <location>
        <begin position="87"/>
        <end position="104"/>
    </location>
</feature>
<dbReference type="EMBL" id="CAMXCT030001398">
    <property type="protein sequence ID" value="CAL4777022.1"/>
    <property type="molecule type" value="Genomic_DNA"/>
</dbReference>
<keyword evidence="13" id="KW-0732">Signal</keyword>
<dbReference type="GO" id="GO:0005794">
    <property type="term" value="C:Golgi apparatus"/>
    <property type="evidence" value="ECO:0007669"/>
    <property type="project" value="TreeGrafter"/>
</dbReference>
<dbReference type="InterPro" id="IPR003859">
    <property type="entry name" value="Galactosyl_T"/>
</dbReference>
<dbReference type="GO" id="GO:0033842">
    <property type="term" value="F:N-acetyl-beta-glucosaminyl-derivative 4-beta-N-acetylgalactosaminyltransferase activity"/>
    <property type="evidence" value="ECO:0007669"/>
    <property type="project" value="TreeGrafter"/>
</dbReference>
<dbReference type="Proteomes" id="UP001152797">
    <property type="component" value="Unassembled WGS sequence"/>
</dbReference>
<dbReference type="EMBL" id="CAMXCT020001398">
    <property type="protein sequence ID" value="CAL1143085.1"/>
    <property type="molecule type" value="Genomic_DNA"/>
</dbReference>
<dbReference type="AlphaFoldDB" id="A0A9P1CDV2"/>
<comment type="similarity">
    <text evidence="3">Belongs to the glycosyltransferase 7 family.</text>
</comment>
<feature type="region of interest" description="Disordered" evidence="12">
    <location>
        <begin position="84"/>
        <end position="130"/>
    </location>
</feature>
<evidence type="ECO:0000313" key="16">
    <source>
        <dbReference type="EMBL" id="CAL1143085.1"/>
    </source>
</evidence>
<dbReference type="SUPFAM" id="SSF53448">
    <property type="entry name" value="Nucleotide-diphospho-sugar transferases"/>
    <property type="match status" value="1"/>
</dbReference>
<evidence type="ECO:0000256" key="4">
    <source>
        <dbReference type="ARBA" id="ARBA00022669"/>
    </source>
</evidence>
<dbReference type="GO" id="GO:0016020">
    <property type="term" value="C:membrane"/>
    <property type="evidence" value="ECO:0007669"/>
    <property type="project" value="UniProtKB-SubCell"/>
</dbReference>
<dbReference type="InterPro" id="IPR029044">
    <property type="entry name" value="Nucleotide-diphossugar_trans"/>
</dbReference>
<evidence type="ECO:0000313" key="15">
    <source>
        <dbReference type="EMBL" id="CAI3989710.1"/>
    </source>
</evidence>
<keyword evidence="9" id="KW-1133">Transmembrane helix</keyword>
<keyword evidence="6" id="KW-0808">Transferase</keyword>
<evidence type="ECO:0000256" key="10">
    <source>
        <dbReference type="ARBA" id="ARBA00023136"/>
    </source>
</evidence>
<proteinExistence type="inferred from homology"/>
<keyword evidence="8" id="KW-0735">Signal-anchor</keyword>
<evidence type="ECO:0000256" key="1">
    <source>
        <dbReference type="ARBA" id="ARBA00004606"/>
    </source>
</evidence>
<dbReference type="PANTHER" id="PTHR19300">
    <property type="entry name" value="BETA-1,4-GALACTOSYLTRANSFERASE"/>
    <property type="match status" value="1"/>
</dbReference>
<evidence type="ECO:0000256" key="6">
    <source>
        <dbReference type="ARBA" id="ARBA00022679"/>
    </source>
</evidence>
<keyword evidence="4" id="KW-0147">Chitin-binding</keyword>
<sequence length="896" mass="98210">MAMSIIRVMMFVILAACVLTILVSFSHTSQIANLVPSHVHGGHTPLDSGVMTRLLEFPNSMKSVERSLLALEKNIHDLDAEMKGKEPAAAPAPSGAAESPSRSPDTGTAKRWRSDRRCGKNADPLPDGKPAECDPTGDYACCSALGWCGNSKQHCSCKGCISYKEQPQAVSLPPMPPKDGHQGKTVVVIIPFRDRESHLILFKQYWRWFAEHGRSPKTVKNWVVYVAEQFDSETFNRGWNFNGALAVASALTTASPDIKADMGIDFDCAVIQDIDYLPEKGVDYSDCDVPMQLSAEIDRYNWKTPYMTSAGGIVSMSLKHWRKINGFGNNYFGWGGEDDELHHRLRLNGLLYGDCYPYCGKNDHNMGKPGQSIKRPKKGFGRFSGKYMHSANHTKRITDSRAYARNLEQLKEIGAGGGRWKTDGLNSLAFSIVDSQEDRADQDTYGITYHHLKIRRGKKPFHVKDVPIAIPPGFCQSSAVVPDGWVLQKLGDGPIPWDLEALRRRTASFAADGECTGAKNANFLLVDRRQQVAKIFHSGMERMLVVYLRSLGSAMEDALIVADPRPADEIHQAFQKSHAFAEPPTFYCVCTSKLKKGGSKYSVHQGDHCSGGGWDAVDGGVWRAYAKEKPGMKAITWCDNEKHWTQIMVKGASCPESWSGLKWVHGGTFYVKEGSSFCTGTRKTEAEETSFSKLVAKKNCGGDGFSHDMGFDPAPSPDPVASVGICVGQDSSSQKAKISMLDECDDGGFSHVARFAARRAVYASKSDRIFCVVPSSDGDIIRAGSRCSGNEGFDFALPVEREHKVARVAPELGKSLRLCVGFRKGKDRAFVGVDQQCETLQSISVDFKVPSLLDIAASTPSSSTGSTSETAPLFTIVEEQVLCFGFLCPHVLSSLK</sequence>
<evidence type="ECO:0000256" key="7">
    <source>
        <dbReference type="ARBA" id="ARBA00022692"/>
    </source>
</evidence>
<dbReference type="Gene3D" id="3.30.60.10">
    <property type="entry name" value="Endochitinase-like"/>
    <property type="match status" value="1"/>
</dbReference>
<dbReference type="EMBL" id="CAMXCT010001398">
    <property type="protein sequence ID" value="CAI3989710.1"/>
    <property type="molecule type" value="Genomic_DNA"/>
</dbReference>
<accession>A0A9P1CDV2</accession>
<dbReference type="SUPFAM" id="SSF57016">
    <property type="entry name" value="Plant lectins/antimicrobial peptides"/>
    <property type="match status" value="1"/>
</dbReference>
<organism evidence="15">
    <name type="scientific">Cladocopium goreaui</name>
    <dbReference type="NCBI Taxonomy" id="2562237"/>
    <lineage>
        <taxon>Eukaryota</taxon>
        <taxon>Sar</taxon>
        <taxon>Alveolata</taxon>
        <taxon>Dinophyceae</taxon>
        <taxon>Suessiales</taxon>
        <taxon>Symbiodiniaceae</taxon>
        <taxon>Cladocopium</taxon>
    </lineage>
</organism>
<feature type="signal peptide" evidence="13">
    <location>
        <begin position="1"/>
        <end position="28"/>
    </location>
</feature>
<dbReference type="OrthoDB" id="431486at2759"/>
<evidence type="ECO:0000256" key="11">
    <source>
        <dbReference type="ARBA" id="ARBA00023180"/>
    </source>
</evidence>
<comment type="caution">
    <text evidence="15">The sequence shown here is derived from an EMBL/GenBank/DDBJ whole genome shotgun (WGS) entry which is preliminary data.</text>
</comment>
<keyword evidence="18" id="KW-1185">Reference proteome</keyword>
<dbReference type="GO" id="GO:0008061">
    <property type="term" value="F:chitin binding"/>
    <property type="evidence" value="ECO:0007669"/>
    <property type="project" value="UniProtKB-KW"/>
</dbReference>
<evidence type="ECO:0000256" key="3">
    <source>
        <dbReference type="ARBA" id="ARBA00005735"/>
    </source>
</evidence>
<comment type="subcellular location">
    <subcellularLocation>
        <location evidence="1">Membrane</location>
        <topology evidence="1">Single-pass type II membrane protein</topology>
    </subcellularLocation>
</comment>
<keyword evidence="11" id="KW-0325">Glycoprotein</keyword>
<dbReference type="GO" id="GO:0008378">
    <property type="term" value="F:galactosyltransferase activity"/>
    <property type="evidence" value="ECO:0007669"/>
    <property type="project" value="TreeGrafter"/>
</dbReference>